<feature type="signal peptide" evidence="1">
    <location>
        <begin position="1"/>
        <end position="18"/>
    </location>
</feature>
<dbReference type="EMBL" id="FXUO01000013">
    <property type="protein sequence ID" value="SMP97454.1"/>
    <property type="molecule type" value="Genomic_DNA"/>
</dbReference>
<keyword evidence="1" id="KW-0732">Signal</keyword>
<protein>
    <submittedName>
        <fullName evidence="2">Uncharacterized protein</fullName>
    </submittedName>
</protein>
<evidence type="ECO:0000313" key="2">
    <source>
        <dbReference type="EMBL" id="SMP97454.1"/>
    </source>
</evidence>
<dbReference type="RefSeq" id="WP_283418178.1">
    <property type="nucleotide sequence ID" value="NZ_FXUO01000013.1"/>
</dbReference>
<keyword evidence="3" id="KW-1185">Reference proteome</keyword>
<dbReference type="Proteomes" id="UP001158050">
    <property type="component" value="Unassembled WGS sequence"/>
</dbReference>
<reference evidence="2 3" key="1">
    <citation type="submission" date="2017-05" db="EMBL/GenBank/DDBJ databases">
        <authorList>
            <person name="Varghese N."/>
            <person name="Submissions S."/>
        </authorList>
    </citation>
    <scope>NUCLEOTIDE SEQUENCE [LARGE SCALE GENOMIC DNA]</scope>
    <source>
        <strain evidence="2 3">DSM 18015</strain>
    </source>
</reference>
<comment type="caution">
    <text evidence="2">The sequence shown here is derived from an EMBL/GenBank/DDBJ whole genome shotgun (WGS) entry which is preliminary data.</text>
</comment>
<accession>A0ABY1R708</accession>
<sequence>MKKNIAFFLLFMSIINFAQTPPPPEVEITPDKKILVDQLIEITHFEEYIKSYCIDVIQQVAQANNWSDQQKDEISNSNFKFFNRSIYYYFIKTPNTDITNLIKAYKKINSAQSSKKQNLLIPFSTGIRKDLEFFILDVLKGLYKLNEEGN</sequence>
<name>A0ABY1R708_9FLAO</name>
<proteinExistence type="predicted"/>
<gene>
    <name evidence="2" type="ORF">SAMN05421679_11334</name>
</gene>
<organism evidence="2 3">
    <name type="scientific">Epilithonimonas pallida</name>
    <dbReference type="NCBI Taxonomy" id="373671"/>
    <lineage>
        <taxon>Bacteria</taxon>
        <taxon>Pseudomonadati</taxon>
        <taxon>Bacteroidota</taxon>
        <taxon>Flavobacteriia</taxon>
        <taxon>Flavobacteriales</taxon>
        <taxon>Weeksellaceae</taxon>
        <taxon>Chryseobacterium group</taxon>
        <taxon>Epilithonimonas</taxon>
    </lineage>
</organism>
<evidence type="ECO:0000313" key="3">
    <source>
        <dbReference type="Proteomes" id="UP001158050"/>
    </source>
</evidence>
<evidence type="ECO:0000256" key="1">
    <source>
        <dbReference type="SAM" id="SignalP"/>
    </source>
</evidence>
<feature type="chain" id="PRO_5046603168" evidence="1">
    <location>
        <begin position="19"/>
        <end position="150"/>
    </location>
</feature>